<dbReference type="KEGG" id="sflv:IC614_03160"/>
<accession>A0A7T2LMH8</accession>
<dbReference type="SUPFAM" id="SSF103481">
    <property type="entry name" value="Multidrug resistance efflux transporter EmrE"/>
    <property type="match status" value="2"/>
</dbReference>
<feature type="domain" description="EamA" evidence="7">
    <location>
        <begin position="17"/>
        <end position="150"/>
    </location>
</feature>
<keyword evidence="5 6" id="KW-0472">Membrane</keyword>
<evidence type="ECO:0000259" key="7">
    <source>
        <dbReference type="Pfam" id="PF00892"/>
    </source>
</evidence>
<feature type="transmembrane region" description="Helical" evidence="6">
    <location>
        <begin position="16"/>
        <end position="38"/>
    </location>
</feature>
<feature type="transmembrane region" description="Helical" evidence="6">
    <location>
        <begin position="274"/>
        <end position="292"/>
    </location>
</feature>
<feature type="transmembrane region" description="Helical" evidence="6">
    <location>
        <begin position="83"/>
        <end position="103"/>
    </location>
</feature>
<dbReference type="Pfam" id="PF00892">
    <property type="entry name" value="EamA"/>
    <property type="match status" value="2"/>
</dbReference>
<sequence length="315" mass="33745">MPSAASSSERPQQNRILGIGLRIGAATSFAFMAATIKLGYDAGVSTPELVFYRFAFGLPPLLGWIILSGNYGAWRTRRPLAHLARTAIGLSSMVFAFSALDYLPLAEATVISFAAPLFSVILSVLVLKEQVGRHRWSAVAIGFVGVLVVMQPGGTHLPIVGLIVAAVAAFGVACVNITIRQIGRTEGAQTTVLWFTLSSMLVVGLFFMHFYARPHDGWTWAILVALGLAGGAGQLFLTASLRFAPVPVIVPFDYLQLLWAVLLGWLLWSTQPSPATWAGAAVIIGSGLYTIYREQKIGRERKGIAAKAPIPPLGK</sequence>
<keyword evidence="3 6" id="KW-0812">Transmembrane</keyword>
<feature type="domain" description="EamA" evidence="7">
    <location>
        <begin position="161"/>
        <end position="286"/>
    </location>
</feature>
<dbReference type="PANTHER" id="PTHR22911:SF6">
    <property type="entry name" value="SOLUTE CARRIER FAMILY 35 MEMBER G1"/>
    <property type="match status" value="1"/>
</dbReference>
<evidence type="ECO:0000256" key="4">
    <source>
        <dbReference type="ARBA" id="ARBA00022989"/>
    </source>
</evidence>
<feature type="transmembrane region" description="Helical" evidence="6">
    <location>
        <begin position="249"/>
        <end position="268"/>
    </location>
</feature>
<evidence type="ECO:0000313" key="8">
    <source>
        <dbReference type="EMBL" id="QPQ55615.1"/>
    </source>
</evidence>
<evidence type="ECO:0000256" key="1">
    <source>
        <dbReference type="ARBA" id="ARBA00004141"/>
    </source>
</evidence>
<dbReference type="InterPro" id="IPR000620">
    <property type="entry name" value="EamA_dom"/>
</dbReference>
<dbReference type="Gene3D" id="1.10.3730.20">
    <property type="match status" value="1"/>
</dbReference>
<feature type="transmembrane region" description="Helical" evidence="6">
    <location>
        <begin position="159"/>
        <end position="179"/>
    </location>
</feature>
<gene>
    <name evidence="8" type="ORF">IC614_03160</name>
</gene>
<dbReference type="AlphaFoldDB" id="A0A7T2LMH8"/>
<evidence type="ECO:0000256" key="6">
    <source>
        <dbReference type="SAM" id="Phobius"/>
    </source>
</evidence>
<feature type="transmembrane region" description="Helical" evidence="6">
    <location>
        <begin position="109"/>
        <end position="127"/>
    </location>
</feature>
<evidence type="ECO:0000256" key="3">
    <source>
        <dbReference type="ARBA" id="ARBA00022692"/>
    </source>
</evidence>
<dbReference type="InterPro" id="IPR037185">
    <property type="entry name" value="EmrE-like"/>
</dbReference>
<dbReference type="PANTHER" id="PTHR22911">
    <property type="entry name" value="ACYL-MALONYL CONDENSING ENZYME-RELATED"/>
    <property type="match status" value="1"/>
</dbReference>
<feature type="transmembrane region" description="Helical" evidence="6">
    <location>
        <begin position="191"/>
        <end position="212"/>
    </location>
</feature>
<feature type="transmembrane region" description="Helical" evidence="6">
    <location>
        <begin position="136"/>
        <end position="153"/>
    </location>
</feature>
<comment type="subcellular location">
    <subcellularLocation>
        <location evidence="1">Membrane</location>
        <topology evidence="1">Multi-pass membrane protein</topology>
    </subcellularLocation>
</comment>
<feature type="transmembrane region" description="Helical" evidence="6">
    <location>
        <begin position="218"/>
        <end position="237"/>
    </location>
</feature>
<evidence type="ECO:0000256" key="5">
    <source>
        <dbReference type="ARBA" id="ARBA00023136"/>
    </source>
</evidence>
<keyword evidence="4 6" id="KW-1133">Transmembrane helix</keyword>
<comment type="similarity">
    <text evidence="2">Belongs to the drug/metabolite transporter (DMT) superfamily. 10 TMS drug/metabolite exporter (DME) (TC 2.A.7.3) family.</text>
</comment>
<dbReference type="GO" id="GO:0016020">
    <property type="term" value="C:membrane"/>
    <property type="evidence" value="ECO:0007669"/>
    <property type="project" value="UniProtKB-SubCell"/>
</dbReference>
<evidence type="ECO:0000313" key="9">
    <source>
        <dbReference type="Proteomes" id="UP000594873"/>
    </source>
</evidence>
<protein>
    <submittedName>
        <fullName evidence="8">DMT family transporter</fullName>
    </submittedName>
</protein>
<evidence type="ECO:0000256" key="2">
    <source>
        <dbReference type="ARBA" id="ARBA00009853"/>
    </source>
</evidence>
<proteinExistence type="inferred from homology"/>
<organism evidence="8 9">
    <name type="scientific">Allosphingosinicella flava</name>
    <dbReference type="NCBI Taxonomy" id="2771430"/>
    <lineage>
        <taxon>Bacteria</taxon>
        <taxon>Pseudomonadati</taxon>
        <taxon>Pseudomonadota</taxon>
        <taxon>Alphaproteobacteria</taxon>
        <taxon>Sphingomonadales</taxon>
        <taxon>Sphingomonadaceae</taxon>
        <taxon>Allosphingosinicella</taxon>
    </lineage>
</organism>
<dbReference type="RefSeq" id="WP_200972287.1">
    <property type="nucleotide sequence ID" value="NZ_CP065592.1"/>
</dbReference>
<name>A0A7T2LMH8_9SPHN</name>
<keyword evidence="9" id="KW-1185">Reference proteome</keyword>
<dbReference type="Proteomes" id="UP000594873">
    <property type="component" value="Chromosome"/>
</dbReference>
<feature type="transmembrane region" description="Helical" evidence="6">
    <location>
        <begin position="50"/>
        <end position="71"/>
    </location>
</feature>
<reference evidence="8 9" key="1">
    <citation type="submission" date="2020-11" db="EMBL/GenBank/DDBJ databases">
        <title>Genome seq and assembly of Sphingosinicella sp.</title>
        <authorList>
            <person name="Chhetri G."/>
        </authorList>
    </citation>
    <scope>NUCLEOTIDE SEQUENCE [LARGE SCALE GENOMIC DNA]</scope>
    <source>
        <strain evidence="8 9">UDD2</strain>
    </source>
</reference>
<dbReference type="EMBL" id="CP065592">
    <property type="protein sequence ID" value="QPQ55615.1"/>
    <property type="molecule type" value="Genomic_DNA"/>
</dbReference>